<evidence type="ECO:0000313" key="5">
    <source>
        <dbReference type="EMBL" id="MBC2603071.1"/>
    </source>
</evidence>
<evidence type="ECO:0000256" key="3">
    <source>
        <dbReference type="PIRSR" id="PIRSR000443-1"/>
    </source>
</evidence>
<comment type="similarity">
    <text evidence="2">Belongs to the AB hydrolase superfamily. MetX family.</text>
</comment>
<comment type="caution">
    <text evidence="5">The sequence shown here is derived from an EMBL/GenBank/DDBJ whole genome shotgun (WGS) entry which is preliminary data.</text>
</comment>
<dbReference type="PIRSF" id="PIRSF000443">
    <property type="entry name" value="Homoser_Ac_trans"/>
    <property type="match status" value="1"/>
</dbReference>
<dbReference type="Proteomes" id="UP000525652">
    <property type="component" value="Unassembled WGS sequence"/>
</dbReference>
<keyword evidence="1 2" id="KW-0808">Transferase</keyword>
<keyword evidence="2" id="KW-0486">Methionine biosynthesis</keyword>
<dbReference type="RefSeq" id="WP_185693713.1">
    <property type="nucleotide sequence ID" value="NZ_JACHVA010000117.1"/>
</dbReference>
<feature type="binding site" evidence="2">
    <location>
        <position position="362"/>
    </location>
    <ligand>
        <name>substrate</name>
    </ligand>
</feature>
<gene>
    <name evidence="2" type="primary">metXA</name>
    <name evidence="5" type="ORF">H5P30_14910</name>
</gene>
<comment type="function">
    <text evidence="2">Transfers an acetyl group from acetyl-CoA to L-homoserine, forming acetyl-L-homoserine.</text>
</comment>
<dbReference type="NCBIfam" id="TIGR01392">
    <property type="entry name" value="homoserO_Ac_trn"/>
    <property type="match status" value="1"/>
</dbReference>
<comment type="catalytic activity">
    <reaction evidence="2">
        <text>L-homoserine + acetyl-CoA = O-acetyl-L-homoserine + CoA</text>
        <dbReference type="Rhea" id="RHEA:13701"/>
        <dbReference type="ChEBI" id="CHEBI:57287"/>
        <dbReference type="ChEBI" id="CHEBI:57288"/>
        <dbReference type="ChEBI" id="CHEBI:57476"/>
        <dbReference type="ChEBI" id="CHEBI:57716"/>
        <dbReference type="EC" id="2.3.1.31"/>
    </reaction>
</comment>
<feature type="active site" evidence="2 3">
    <location>
        <position position="361"/>
    </location>
</feature>
<sequence length="382" mass="42723">MNDATQLLSENSSDGEVGIVRHHDFRSDEEFRFECGETIPSFQLRYETYGNLNKDHSNAILVCHALSGDHHCAGVYSLQDRKPGWWNQMIGPGKPIDTNRFFVICSNCIGGCQGSTGPTSINPETGSPYRLSFPLPTIRDMVAAQARLIDFLEIERLACVIGGSMGGMQTLQWAIDFPDRVESILALATTPRQNDQAIAFNAVGRTAILQDPGWQNGEFTSGAGPDVGLSVARMMAHITYVSDEGLEQKFGRARRLLNPEQTLEEIEFEVESYLRYQGQVFVSRFDPITYIYFTKALDRFDLYGKSGSLEDAFANVTARALVIGFTSDWLFPPEQNRRIATALLRAGKNASYAEVDMKFGHDSFLLDSPELSRFIRNFLINR</sequence>
<dbReference type="PANTHER" id="PTHR32268:SF11">
    <property type="entry name" value="HOMOSERINE O-ACETYLTRANSFERASE"/>
    <property type="match status" value="1"/>
</dbReference>
<dbReference type="EC" id="2.3.1.31" evidence="2"/>
<reference evidence="5 6" key="1">
    <citation type="submission" date="2020-07" db="EMBL/GenBank/DDBJ databases">
        <authorList>
            <person name="Feng X."/>
        </authorList>
    </citation>
    <scope>NUCLEOTIDE SEQUENCE [LARGE SCALE GENOMIC DNA]</scope>
    <source>
        <strain evidence="5 6">JCM14086</strain>
    </source>
</reference>
<keyword evidence="2" id="KW-0963">Cytoplasm</keyword>
<comment type="subunit">
    <text evidence="2">Homodimer.</text>
</comment>
<evidence type="ECO:0000259" key="4">
    <source>
        <dbReference type="Pfam" id="PF00561"/>
    </source>
</evidence>
<keyword evidence="6" id="KW-1185">Reference proteome</keyword>
<dbReference type="SUPFAM" id="SSF53474">
    <property type="entry name" value="alpha/beta-Hydrolases"/>
    <property type="match status" value="1"/>
</dbReference>
<comment type="subcellular location">
    <subcellularLocation>
        <location evidence="2">Cytoplasm</location>
    </subcellularLocation>
</comment>
<dbReference type="NCBIfam" id="NF001209">
    <property type="entry name" value="PRK00175.1"/>
    <property type="match status" value="1"/>
</dbReference>
<keyword evidence="2 5" id="KW-0012">Acyltransferase</keyword>
<dbReference type="GO" id="GO:0005737">
    <property type="term" value="C:cytoplasm"/>
    <property type="evidence" value="ECO:0007669"/>
    <property type="project" value="UniProtKB-SubCell"/>
</dbReference>
<dbReference type="GO" id="GO:0009086">
    <property type="term" value="P:methionine biosynthetic process"/>
    <property type="evidence" value="ECO:0007669"/>
    <property type="project" value="UniProtKB-UniRule"/>
</dbReference>
<dbReference type="Gene3D" id="3.40.50.1820">
    <property type="entry name" value="alpha/beta hydrolase"/>
    <property type="match status" value="1"/>
</dbReference>
<feature type="active site" description="Nucleophile" evidence="2 3">
    <location>
        <position position="164"/>
    </location>
</feature>
<organism evidence="5 6">
    <name type="scientific">Puniceicoccus vermicola</name>
    <dbReference type="NCBI Taxonomy" id="388746"/>
    <lineage>
        <taxon>Bacteria</taxon>
        <taxon>Pseudomonadati</taxon>
        <taxon>Verrucomicrobiota</taxon>
        <taxon>Opitutia</taxon>
        <taxon>Puniceicoccales</taxon>
        <taxon>Puniceicoccaceae</taxon>
        <taxon>Puniceicoccus</taxon>
    </lineage>
</organism>
<feature type="active site" evidence="2 3">
    <location>
        <position position="328"/>
    </location>
</feature>
<comment type="pathway">
    <text evidence="2">Amino-acid biosynthesis; L-methionine biosynthesis via de novo pathway; O-acetyl-L-homoserine from L-homoserine: step 1/1.</text>
</comment>
<evidence type="ECO:0000256" key="1">
    <source>
        <dbReference type="ARBA" id="ARBA00022679"/>
    </source>
</evidence>
<dbReference type="Pfam" id="PF00561">
    <property type="entry name" value="Abhydrolase_1"/>
    <property type="match status" value="1"/>
</dbReference>
<feature type="domain" description="AB hydrolase-1" evidence="4">
    <location>
        <begin position="59"/>
        <end position="366"/>
    </location>
</feature>
<proteinExistence type="inferred from homology"/>
<accession>A0A7X1AZX3</accession>
<dbReference type="GO" id="GO:0004414">
    <property type="term" value="F:homoserine O-acetyltransferase activity"/>
    <property type="evidence" value="ECO:0007669"/>
    <property type="project" value="UniProtKB-UniRule"/>
</dbReference>
<dbReference type="GO" id="GO:0009092">
    <property type="term" value="P:homoserine metabolic process"/>
    <property type="evidence" value="ECO:0007669"/>
    <property type="project" value="TreeGrafter"/>
</dbReference>
<evidence type="ECO:0000256" key="2">
    <source>
        <dbReference type="HAMAP-Rule" id="MF_00296"/>
    </source>
</evidence>
<dbReference type="HAMAP" id="MF_00296">
    <property type="entry name" value="MetX_acyltransf"/>
    <property type="match status" value="1"/>
</dbReference>
<dbReference type="InterPro" id="IPR029058">
    <property type="entry name" value="AB_hydrolase_fold"/>
</dbReference>
<dbReference type="Gene3D" id="1.10.1740.110">
    <property type="match status" value="1"/>
</dbReference>
<dbReference type="AlphaFoldDB" id="A0A7X1AZX3"/>
<comment type="caution">
    <text evidence="2">Lacks conserved residue(s) required for the propagation of feature annotation.</text>
</comment>
<dbReference type="InterPro" id="IPR008220">
    <property type="entry name" value="HAT_MetX-like"/>
</dbReference>
<name>A0A7X1AZX3_9BACT</name>
<dbReference type="EMBL" id="JACHVA010000117">
    <property type="protein sequence ID" value="MBC2603071.1"/>
    <property type="molecule type" value="Genomic_DNA"/>
</dbReference>
<evidence type="ECO:0000313" key="6">
    <source>
        <dbReference type="Proteomes" id="UP000525652"/>
    </source>
</evidence>
<protein>
    <recommendedName>
        <fullName evidence="2">Homoserine O-acetyltransferase</fullName>
        <shortName evidence="2">HAT</shortName>
        <ecNumber evidence="2">2.3.1.31</ecNumber>
    </recommendedName>
    <alternativeName>
        <fullName evidence="2">Homoserine transacetylase</fullName>
        <shortName evidence="2">HTA</shortName>
    </alternativeName>
</protein>
<keyword evidence="2" id="KW-0028">Amino-acid biosynthesis</keyword>
<feature type="binding site" evidence="2">
    <location>
        <position position="233"/>
    </location>
    <ligand>
        <name>substrate</name>
    </ligand>
</feature>
<dbReference type="InterPro" id="IPR000073">
    <property type="entry name" value="AB_hydrolase_1"/>
</dbReference>
<dbReference type="UniPathway" id="UPA00051">
    <property type="reaction ID" value="UER00074"/>
</dbReference>
<dbReference type="PANTHER" id="PTHR32268">
    <property type="entry name" value="HOMOSERINE O-ACETYLTRANSFERASE"/>
    <property type="match status" value="1"/>
</dbReference>